<evidence type="ECO:0000313" key="1">
    <source>
        <dbReference type="EMBL" id="CAG7872632.1"/>
    </source>
</evidence>
<gene>
    <name evidence="1" type="ORF">BRAPAZ1V2_A06P48720.2</name>
</gene>
<proteinExistence type="predicted"/>
<protein>
    <submittedName>
        <fullName evidence="1">Uncharacterized protein</fullName>
    </submittedName>
</protein>
<organism evidence="1 2">
    <name type="scientific">Brassica campestris</name>
    <name type="common">Field mustard</name>
    <dbReference type="NCBI Taxonomy" id="3711"/>
    <lineage>
        <taxon>Eukaryota</taxon>
        <taxon>Viridiplantae</taxon>
        <taxon>Streptophyta</taxon>
        <taxon>Embryophyta</taxon>
        <taxon>Tracheophyta</taxon>
        <taxon>Spermatophyta</taxon>
        <taxon>Magnoliopsida</taxon>
        <taxon>eudicotyledons</taxon>
        <taxon>Gunneridae</taxon>
        <taxon>Pentapetalae</taxon>
        <taxon>rosids</taxon>
        <taxon>malvids</taxon>
        <taxon>Brassicales</taxon>
        <taxon>Brassicaceae</taxon>
        <taxon>Brassiceae</taxon>
        <taxon>Brassica</taxon>
    </lineage>
</organism>
<accession>A0A8D9D8G8</accession>
<reference evidence="1 2" key="1">
    <citation type="submission" date="2021-07" db="EMBL/GenBank/DDBJ databases">
        <authorList>
            <consortium name="Genoscope - CEA"/>
            <person name="William W."/>
        </authorList>
    </citation>
    <scope>NUCLEOTIDE SEQUENCE [LARGE SCALE GENOMIC DNA]</scope>
</reference>
<name>A0A8D9D8G8_BRACM</name>
<sequence>MYLINLNDKSNLQYIFEYITLRDQDLKPSWLGNWPEMENVCSIEECQFWFSLSVSCMVEKTLESFLFYWKSTRWDLRSKIVEDNKNEVYQCSIDDDYQYMFL</sequence>
<dbReference type="Proteomes" id="UP000694005">
    <property type="component" value="Chromosome A06"/>
</dbReference>
<dbReference type="AlphaFoldDB" id="A0A8D9D8G8"/>
<dbReference type="EMBL" id="LS974622">
    <property type="protein sequence ID" value="CAG7872632.1"/>
    <property type="molecule type" value="Genomic_DNA"/>
</dbReference>
<dbReference type="Gramene" id="A06p48720.2_BraZ1">
    <property type="protein sequence ID" value="A06p48720.2_BraZ1.CDS.1"/>
    <property type="gene ID" value="A06g48720.2_BraZ1"/>
</dbReference>
<feature type="non-terminal residue" evidence="1">
    <location>
        <position position="102"/>
    </location>
</feature>
<evidence type="ECO:0000313" key="2">
    <source>
        <dbReference type="Proteomes" id="UP000694005"/>
    </source>
</evidence>